<evidence type="ECO:0000313" key="3">
    <source>
        <dbReference type="Proteomes" id="UP000051952"/>
    </source>
</evidence>
<evidence type="ECO:0000256" key="1">
    <source>
        <dbReference type="ARBA" id="ARBA00007355"/>
    </source>
</evidence>
<sequence length="271" mass="31672">MTSRFTFGAFNANPNAVAYAAKATQSSKVGSKNFVATRCHDDQMPFPRHQARQADNPMKDFLGWIRYRWMFHDFRMFGIRGAIRKHYYFGELWRRKDEKIFVGKDDNGNKYWFSRRSKGSFHTRFVEPVDPHWFRGQDAHTAPPMFNKWMTQNAAHTPAQMKARGEYGYNSRMGQPLPFKFKHSTFAMPNQGGDFAREPTYVPGPGMLVNPERKILDDSGYTRWVSNKGNPQYMPFSGVHDHSDELLEEYYRGTWAFGRLNKGNDHDEWKA</sequence>
<keyword evidence="2" id="KW-0830">Ubiquinone</keyword>
<dbReference type="OMA" id="KSHDDAH"/>
<dbReference type="Proteomes" id="UP000051952">
    <property type="component" value="Unassembled WGS sequence"/>
</dbReference>
<proteinExistence type="inferred from homology"/>
<comment type="similarity">
    <text evidence="1">Belongs to the complex I NDUFA12 subunit family.</text>
</comment>
<dbReference type="Pfam" id="PF05071">
    <property type="entry name" value="NDUFA12"/>
    <property type="match status" value="1"/>
</dbReference>
<reference evidence="3" key="1">
    <citation type="submission" date="2015-09" db="EMBL/GenBank/DDBJ databases">
        <authorList>
            <consortium name="Pathogen Informatics"/>
        </authorList>
    </citation>
    <scope>NUCLEOTIDE SEQUENCE [LARGE SCALE GENOMIC DNA]</scope>
    <source>
        <strain evidence="3">Lake Konstanz</strain>
    </source>
</reference>
<dbReference type="AlphaFoldDB" id="A0A0S4JK83"/>
<protein>
    <submittedName>
        <fullName evidence="2">NADH ubiquinone oxidoreductase subunit NDUFA12, putative</fullName>
    </submittedName>
</protein>
<dbReference type="GO" id="GO:0045271">
    <property type="term" value="C:respiratory chain complex I"/>
    <property type="evidence" value="ECO:0007669"/>
    <property type="project" value="InterPro"/>
</dbReference>
<dbReference type="InterPro" id="IPR007763">
    <property type="entry name" value="NDUFA12"/>
</dbReference>
<organism evidence="2 3">
    <name type="scientific">Bodo saltans</name>
    <name type="common">Flagellated protozoan</name>
    <dbReference type="NCBI Taxonomy" id="75058"/>
    <lineage>
        <taxon>Eukaryota</taxon>
        <taxon>Discoba</taxon>
        <taxon>Euglenozoa</taxon>
        <taxon>Kinetoplastea</taxon>
        <taxon>Metakinetoplastina</taxon>
        <taxon>Eubodonida</taxon>
        <taxon>Bodonidae</taxon>
        <taxon>Bodo</taxon>
    </lineage>
</organism>
<evidence type="ECO:0000313" key="2">
    <source>
        <dbReference type="EMBL" id="CUG89597.1"/>
    </source>
</evidence>
<keyword evidence="3" id="KW-1185">Reference proteome</keyword>
<name>A0A0S4JK83_BODSA</name>
<dbReference type="EMBL" id="CYKH01001751">
    <property type="protein sequence ID" value="CUG89597.1"/>
    <property type="molecule type" value="Genomic_DNA"/>
</dbReference>
<accession>A0A0S4JK83</accession>
<gene>
    <name evidence="2" type="ORF">BSAL_22255</name>
</gene>
<dbReference type="OrthoDB" id="274641at2759"/>
<dbReference type="VEuPathDB" id="TriTrypDB:BSAL_22255"/>